<dbReference type="Pfam" id="PF14338">
    <property type="entry name" value="Mrr_N"/>
    <property type="match status" value="1"/>
</dbReference>
<evidence type="ECO:0000259" key="1">
    <source>
        <dbReference type="Pfam" id="PF04471"/>
    </source>
</evidence>
<gene>
    <name evidence="3" type="ORF">ERW49_08405</name>
</gene>
<dbReference type="Proteomes" id="UP000293465">
    <property type="component" value="Unassembled WGS sequence"/>
</dbReference>
<keyword evidence="3" id="KW-0540">Nuclease</keyword>
<dbReference type="AlphaFoldDB" id="A0A4Q5KJZ0"/>
<reference evidence="3 4" key="1">
    <citation type="submission" date="2019-02" db="EMBL/GenBank/DDBJ databases">
        <title>Genome sequences of Aliivibrio finisterrensis strains from farmed Atlantic salmon.</title>
        <authorList>
            <person name="Bowman J.P."/>
        </authorList>
    </citation>
    <scope>NUCLEOTIDE SEQUENCE [LARGE SCALE GENOMIC DNA]</scope>
    <source>
        <strain evidence="3 4">A32</strain>
    </source>
</reference>
<dbReference type="EMBL" id="SEZJ01000006">
    <property type="protein sequence ID" value="RYU46614.1"/>
    <property type="molecule type" value="Genomic_DNA"/>
</dbReference>
<dbReference type="GeneID" id="56275066"/>
<dbReference type="Gene3D" id="3.40.1350.10">
    <property type="match status" value="1"/>
</dbReference>
<keyword evidence="3" id="KW-0378">Hydrolase</keyword>
<evidence type="ECO:0000313" key="3">
    <source>
        <dbReference type="EMBL" id="RYU46614.1"/>
    </source>
</evidence>
<feature type="domain" description="Restriction system protein Mrr-like N-terminal" evidence="2">
    <location>
        <begin position="13"/>
        <end position="91"/>
    </location>
</feature>
<evidence type="ECO:0000313" key="4">
    <source>
        <dbReference type="Proteomes" id="UP000293465"/>
    </source>
</evidence>
<feature type="domain" description="Restriction endonuclease type IV Mrr" evidence="1">
    <location>
        <begin position="153"/>
        <end position="272"/>
    </location>
</feature>
<dbReference type="PANTHER" id="PTHR30015:SF7">
    <property type="entry name" value="TYPE IV METHYL-DIRECTED RESTRICTION ENZYME ECOKMRR"/>
    <property type="match status" value="1"/>
</dbReference>
<evidence type="ECO:0000259" key="2">
    <source>
        <dbReference type="Pfam" id="PF14338"/>
    </source>
</evidence>
<name>A0A4Q5KJZ0_9GAMM</name>
<dbReference type="InterPro" id="IPR052906">
    <property type="entry name" value="Type_IV_Methyl-Rstrct_Enzyme"/>
</dbReference>
<dbReference type="GO" id="GO:0015666">
    <property type="term" value="F:restriction endodeoxyribonuclease activity"/>
    <property type="evidence" value="ECO:0007669"/>
    <property type="project" value="TreeGrafter"/>
</dbReference>
<dbReference type="SUPFAM" id="SSF52980">
    <property type="entry name" value="Restriction endonuclease-like"/>
    <property type="match status" value="1"/>
</dbReference>
<dbReference type="RefSeq" id="WP_130086928.1">
    <property type="nucleotide sequence ID" value="NZ_SEZJ01000006.1"/>
</dbReference>
<dbReference type="OrthoDB" id="9803736at2"/>
<sequence length="302" mass="34115">MTIPKHNEIRFVALNHLLDGEVKKLKELVKPLTQHFQLSTEEVERMYDSGNGPVFLDRISWAMSFLNLAGYIDKPKRGVYQINDEGRVVLEREDAQVFLYKAHTKRKSKPVVVDDTSDIDNEDKTPLQLFSESFDEIKKSIYDEILETVLRKSPREFEHLVVSLLERMGYGGQVKNAGEVTQATNDGGIDGIIKEDLLGLGRIHIQAKRYGIGNTIGRDEIQKFVGALAVAQSNKGIFITTSSYSKGAHQYANNLNGSTALVLIDGEQLAQYIYDFNLGMQVEKVIEIKKLDSEFWDLMQDA</sequence>
<dbReference type="GO" id="GO:0003677">
    <property type="term" value="F:DNA binding"/>
    <property type="evidence" value="ECO:0007669"/>
    <property type="project" value="InterPro"/>
</dbReference>
<proteinExistence type="predicted"/>
<dbReference type="InterPro" id="IPR011335">
    <property type="entry name" value="Restrct_endonuc-II-like"/>
</dbReference>
<dbReference type="GO" id="GO:0009307">
    <property type="term" value="P:DNA restriction-modification system"/>
    <property type="evidence" value="ECO:0007669"/>
    <property type="project" value="InterPro"/>
</dbReference>
<dbReference type="InterPro" id="IPR025745">
    <property type="entry name" value="Mrr-like_N_dom"/>
</dbReference>
<dbReference type="InterPro" id="IPR011856">
    <property type="entry name" value="tRNA_endonuc-like_dom_sf"/>
</dbReference>
<organism evidence="3 4">
    <name type="scientific">Aliivibrio finisterrensis</name>
    <dbReference type="NCBI Taxonomy" id="511998"/>
    <lineage>
        <taxon>Bacteria</taxon>
        <taxon>Pseudomonadati</taxon>
        <taxon>Pseudomonadota</taxon>
        <taxon>Gammaproteobacteria</taxon>
        <taxon>Vibrionales</taxon>
        <taxon>Vibrionaceae</taxon>
        <taxon>Aliivibrio</taxon>
    </lineage>
</organism>
<protein>
    <submittedName>
        <fullName evidence="3">Restriction endonuclease</fullName>
    </submittedName>
</protein>
<dbReference type="Pfam" id="PF04471">
    <property type="entry name" value="Mrr_cat"/>
    <property type="match status" value="1"/>
</dbReference>
<keyword evidence="3" id="KW-0255">Endonuclease</keyword>
<dbReference type="PANTHER" id="PTHR30015">
    <property type="entry name" value="MRR RESTRICTION SYSTEM PROTEIN"/>
    <property type="match status" value="1"/>
</dbReference>
<dbReference type="InterPro" id="IPR007560">
    <property type="entry name" value="Restrct_endonuc_IV_Mrr"/>
</dbReference>
<accession>A0A4Q5KJZ0</accession>
<comment type="caution">
    <text evidence="3">The sequence shown here is derived from an EMBL/GenBank/DDBJ whole genome shotgun (WGS) entry which is preliminary data.</text>
</comment>